<evidence type="ECO:0000256" key="1">
    <source>
        <dbReference type="SAM" id="Coils"/>
    </source>
</evidence>
<keyword evidence="1" id="KW-0175">Coiled coil</keyword>
<evidence type="ECO:0000313" key="4">
    <source>
        <dbReference type="EMBL" id="KAK0959689.1"/>
    </source>
</evidence>
<dbReference type="AlphaFoldDB" id="A0AAN6K3P0"/>
<name>A0AAN6K3P0_9PEZI</name>
<dbReference type="PANTHER" id="PTHR45615:SF40">
    <property type="entry name" value="MYOSIN HEAVY CHAIN, NON-MUSCLE"/>
    <property type="match status" value="1"/>
</dbReference>
<evidence type="ECO:0000256" key="3">
    <source>
        <dbReference type="SAM" id="Phobius"/>
    </source>
</evidence>
<accession>A0AAN6K3P0</accession>
<feature type="region of interest" description="Disordered" evidence="2">
    <location>
        <begin position="295"/>
        <end position="360"/>
    </location>
</feature>
<feature type="compositionally biased region" description="Basic and acidic residues" evidence="2">
    <location>
        <begin position="165"/>
        <end position="207"/>
    </location>
</feature>
<dbReference type="GO" id="GO:0051015">
    <property type="term" value="F:actin filament binding"/>
    <property type="evidence" value="ECO:0007669"/>
    <property type="project" value="TreeGrafter"/>
</dbReference>
<dbReference type="GO" id="GO:0005737">
    <property type="term" value="C:cytoplasm"/>
    <property type="evidence" value="ECO:0007669"/>
    <property type="project" value="TreeGrafter"/>
</dbReference>
<dbReference type="GO" id="GO:0032982">
    <property type="term" value="C:myosin filament"/>
    <property type="evidence" value="ECO:0007669"/>
    <property type="project" value="TreeGrafter"/>
</dbReference>
<feature type="compositionally biased region" description="Polar residues" evidence="2">
    <location>
        <begin position="303"/>
        <end position="329"/>
    </location>
</feature>
<dbReference type="GO" id="GO:0000146">
    <property type="term" value="F:microfilament motor activity"/>
    <property type="evidence" value="ECO:0007669"/>
    <property type="project" value="TreeGrafter"/>
</dbReference>
<feature type="compositionally biased region" description="Basic and acidic residues" evidence="2">
    <location>
        <begin position="854"/>
        <end position="879"/>
    </location>
</feature>
<dbReference type="Proteomes" id="UP001175353">
    <property type="component" value="Unassembled WGS sequence"/>
</dbReference>
<feature type="compositionally biased region" description="Basic and acidic residues" evidence="2">
    <location>
        <begin position="121"/>
        <end position="137"/>
    </location>
</feature>
<evidence type="ECO:0000256" key="2">
    <source>
        <dbReference type="SAM" id="MobiDB-lite"/>
    </source>
</evidence>
<feature type="compositionally biased region" description="Polar residues" evidence="2">
    <location>
        <begin position="150"/>
        <end position="163"/>
    </location>
</feature>
<reference evidence="4" key="1">
    <citation type="submission" date="2023-06" db="EMBL/GenBank/DDBJ databases">
        <title>Black Yeasts Isolated from many extreme environments.</title>
        <authorList>
            <person name="Coleine C."/>
            <person name="Stajich J.E."/>
            <person name="Selbmann L."/>
        </authorList>
    </citation>
    <scope>NUCLEOTIDE SEQUENCE</scope>
    <source>
        <strain evidence="4">CCFEE 5200</strain>
    </source>
</reference>
<feature type="coiled-coil region" evidence="1">
    <location>
        <begin position="555"/>
        <end position="589"/>
    </location>
</feature>
<feature type="region of interest" description="Disordered" evidence="2">
    <location>
        <begin position="390"/>
        <end position="413"/>
    </location>
</feature>
<protein>
    <submittedName>
        <fullName evidence="4">Uncharacterized protein</fullName>
    </submittedName>
</protein>
<keyword evidence="5" id="KW-1185">Reference proteome</keyword>
<feature type="region of interest" description="Disordered" evidence="2">
    <location>
        <begin position="657"/>
        <end position="683"/>
    </location>
</feature>
<feature type="compositionally biased region" description="Basic and acidic residues" evidence="2">
    <location>
        <begin position="99"/>
        <end position="114"/>
    </location>
</feature>
<dbReference type="PANTHER" id="PTHR45615">
    <property type="entry name" value="MYOSIN HEAVY CHAIN, NON-MUSCLE"/>
    <property type="match status" value="1"/>
</dbReference>
<keyword evidence="3" id="KW-0812">Transmembrane</keyword>
<feature type="compositionally biased region" description="Basic and acidic residues" evidence="2">
    <location>
        <begin position="669"/>
        <end position="683"/>
    </location>
</feature>
<feature type="region of interest" description="Disordered" evidence="2">
    <location>
        <begin position="219"/>
        <end position="239"/>
    </location>
</feature>
<dbReference type="EMBL" id="JAUJLE010000347">
    <property type="protein sequence ID" value="KAK0959689.1"/>
    <property type="molecule type" value="Genomic_DNA"/>
</dbReference>
<feature type="compositionally biased region" description="Low complexity" evidence="2">
    <location>
        <begin position="20"/>
        <end position="29"/>
    </location>
</feature>
<feature type="transmembrane region" description="Helical" evidence="3">
    <location>
        <begin position="978"/>
        <end position="996"/>
    </location>
</feature>
<comment type="caution">
    <text evidence="4">The sequence shown here is derived from an EMBL/GenBank/DDBJ whole genome shotgun (WGS) entry which is preliminary data.</text>
</comment>
<sequence length="1074" mass="119212">MAPRDPKKTDRRLPQINVASSYTSNSSLSPTAREFTSAGSSGASLLAEPRPKPTTSTLNATSLSPTRQTPPSPARSRSRGRELAVPVPATPTIANTEELGTRDEARQARQKTEYQDEVEEWYNKWGEEQEKNTELGKKLASSEAEKKRLLTQTEDQSNELNSSLEKVKDLEKKLDQTRKEKPQRDGKLDKPQQTLHDADELLHVTESTLKDTEKRLREAEKQRNDLTATNEGLHAELDAYEADHAEKVAALEQSANAQQQLEKVMQIFGEEFSEVSKGINIDEYLNLFRETVQGSRRLRRDGSQVSLASATGKPSSGASRASGNRNVSGASIGDELRDQGHETDEESEDEGASANGDADDTIKHIEVVEPHRVNNWAGGEATVVTTGMSTPGKATVSTQTPPAGDPLIPDPFPRPKNYRDSETWTSNDKGVQCDVEVPTMTEHRHKEIVADLQTKWTNAEKLLGIARADGKTKDQKFTEQFMANVPLRNQIKKQQEDLNGQRDEATKLRDEAAELQRRVGHAEAIIRHNDESARNYIAHIEKNLAEQIGQANAAKAVQDAAATELNDRNAELERQLKELKRKGDAAGIETENLTKDLDEERGKVEAAKVLQDAASRATTDSNARIDTLEREAQVSQRNGDASLINITQLEKDLAEQRQQVEAAKASQDAAERTTTDTKTRNSELELELKKLRRESDAAQAAQNGASSAEVTNARIKELEDDVKEYQSDFGVMKAKHKTVKEELRAAKSRVATLETENKELRRTSDARILELEGELKDTKKALEAVKTDKKTAADGLADANIRIGAFEHELKELRRTSDARIAELEGILKDTQDELETLETTHQTASDDLADAQDSVRKLQQDARNEKNSQELRDLGRKDNFKDRDERIEELEAQIKTLTTDRNTALRARDAARDALRDYKAGLLPPPAPAPPPPPQRPIRHLRPLRPATAQPVSTAIHRPASYLPRPLARLMGKTPVWLNYLLLVAMHLFVVWMIFRAEENHKWDAANERMHRRVLYTSERRRYGEGGLGKQWGGGVVVGDVGAGLWCGAGVGRLAGQGRGGEGLGEVESEEGE</sequence>
<dbReference type="GO" id="GO:0016460">
    <property type="term" value="C:myosin II complex"/>
    <property type="evidence" value="ECO:0007669"/>
    <property type="project" value="TreeGrafter"/>
</dbReference>
<keyword evidence="3" id="KW-1133">Transmembrane helix</keyword>
<feature type="coiled-coil region" evidence="1">
    <location>
        <begin position="488"/>
        <end position="525"/>
    </location>
</feature>
<evidence type="ECO:0000313" key="5">
    <source>
        <dbReference type="Proteomes" id="UP001175353"/>
    </source>
</evidence>
<feature type="region of interest" description="Disordered" evidence="2">
    <location>
        <begin position="1"/>
        <end position="207"/>
    </location>
</feature>
<gene>
    <name evidence="4" type="ORF">LTR91_020697</name>
</gene>
<keyword evidence="3" id="KW-0472">Membrane</keyword>
<feature type="region of interest" description="Disordered" evidence="2">
    <location>
        <begin position="842"/>
        <end position="879"/>
    </location>
</feature>
<organism evidence="4 5">
    <name type="scientific">Friedmanniomyces endolithicus</name>
    <dbReference type="NCBI Taxonomy" id="329885"/>
    <lineage>
        <taxon>Eukaryota</taxon>
        <taxon>Fungi</taxon>
        <taxon>Dikarya</taxon>
        <taxon>Ascomycota</taxon>
        <taxon>Pezizomycotina</taxon>
        <taxon>Dothideomycetes</taxon>
        <taxon>Dothideomycetidae</taxon>
        <taxon>Mycosphaerellales</taxon>
        <taxon>Teratosphaeriaceae</taxon>
        <taxon>Friedmanniomyces</taxon>
    </lineage>
</organism>
<feature type="compositionally biased region" description="Basic and acidic residues" evidence="2">
    <location>
        <begin position="1"/>
        <end position="13"/>
    </location>
</feature>
<proteinExistence type="predicted"/>
<feature type="compositionally biased region" description="Polar residues" evidence="2">
    <location>
        <begin position="53"/>
        <end position="63"/>
    </location>
</feature>
<feature type="compositionally biased region" description="Low complexity" evidence="2">
    <location>
        <begin position="37"/>
        <end position="47"/>
    </location>
</feature>